<dbReference type="EMBL" id="KL197710">
    <property type="protein sequence ID" value="KDQ63007.1"/>
    <property type="molecule type" value="Genomic_DNA"/>
</dbReference>
<keyword evidence="3" id="KW-1185">Reference proteome</keyword>
<proteinExistence type="predicted"/>
<feature type="region of interest" description="Disordered" evidence="1">
    <location>
        <begin position="813"/>
        <end position="851"/>
    </location>
</feature>
<dbReference type="InParanoid" id="A0A067QHN3"/>
<feature type="region of interest" description="Disordered" evidence="1">
    <location>
        <begin position="649"/>
        <end position="707"/>
    </location>
</feature>
<dbReference type="AlphaFoldDB" id="A0A067QHN3"/>
<dbReference type="Proteomes" id="UP000027265">
    <property type="component" value="Unassembled WGS sequence"/>
</dbReference>
<dbReference type="HOGENOM" id="CLU_272015_0_0_1"/>
<name>A0A067QHN3_9AGAM</name>
<evidence type="ECO:0000313" key="3">
    <source>
        <dbReference type="Proteomes" id="UP000027265"/>
    </source>
</evidence>
<feature type="compositionally biased region" description="Pro residues" evidence="1">
    <location>
        <begin position="841"/>
        <end position="851"/>
    </location>
</feature>
<sequence length="1214" mass="136119">MSYDTPNRSYQTDREIALRAHIHNLLYDYALTHLTTNYITFTQEAVTELLTQSLHYIPDTDPTALTLPTDPFDDLFHRLKLDDLTPYDEVWSLDPDAVTYLRSSMSTRGKPRTISCWFEDDERELSLRRPMSPILTRKALRETPRIGSNKFTNSLPDSFAEFIASHRIKTVAEEDIPDPPTVNLEDALNLKLQLEPPTQELIRKFLKVIPSLSRPRQPQVNRNVQEFLRAESPPLNQIRYASPPIFARDCRPGSSRPLGVPHPSGLKGMMDISAMMPKVKVEEENEDLYMQHMLVVDGWRESIHPLRFGRIDRPAKMTRSETIAPTSSPSSFGTPSLGDDTSQIDELFLLSPQDSKKQPIEALMSARMEDVLVPREERLGASHKPTKRMGDGKSLASFLSPLLQAPRPSHPRIVTTPKSHPSSPSNCITASMLGQPPSDLEDPGDLGGMSRWNNNLSSSDDFDALLGKVYAGAQIGDPMQLILQEKLDEKESLLMDGEFFRYILSTDIPIDLRSLVIPPRKKNVPEGNTQEESLSKFAYLKKVKGIQSLNIELSWRPFKFGPTIPTHDEVARVSTFEDPAPQYPDDHFENAQVQALIQRCLVVDGPSSSSQRFLDWNEDDDHLSAAGSVQPDDFQPIMTREDRRRIARLSGLQEEQSDGSDCGSDDKENEMQALPPQPGPKTRHRREASDDPSLEEAPAAKKTRVSQSRLENVRLVIPVVPEEPDHWDDDSGVALPPNNMDWQGRLPAQLDGPSHFYRHSPEPILDLDDDIWPPNQRMDDLASATQSSHACDDASMPMGSYDYSLFAPLSFESTQRPSVPAPNPDGASWDPTTDFSQDWQPPSPFPPPAPPALSTIDRRHQTTYLPAIESMSVGQNILEFMNLRSKQTGTLPDPLPPIPTSSMTLDEHTIVHPPSPPQSREPPDELLDRNTLRHPDSWSSPVSVHRYMASLELIQKRALVSSLRSSDFAVDLVERSSLHLVDLILDPHTAITFASLAALPGQSQDLANKLADLSWRYSSVLVIFEAFPSSETYRLDNESAARPRLNLFSPPVIKAVKKLRRDLGVAEACNTKCSDAVIQFAFATSVEEVAMFTRMFGDMALRRDETGGAIWNDREWLEMDETQEEFDLSLQPVMNPFAAAIILSQISLGELLEMTPDVRLQQFGWLVGNDRIVQLNDTISRRTREVRSPDTSSVLPEVQGGGEMQWAVEGVDNL</sequence>
<feature type="compositionally biased region" description="Polar residues" evidence="1">
    <location>
        <begin position="830"/>
        <end position="840"/>
    </location>
</feature>
<evidence type="ECO:0000313" key="2">
    <source>
        <dbReference type="EMBL" id="KDQ63007.1"/>
    </source>
</evidence>
<feature type="compositionally biased region" description="Low complexity" evidence="1">
    <location>
        <begin position="325"/>
        <end position="336"/>
    </location>
</feature>
<accession>A0A067QHN3</accession>
<feature type="region of interest" description="Disordered" evidence="1">
    <location>
        <begin position="319"/>
        <end position="339"/>
    </location>
</feature>
<organism evidence="2 3">
    <name type="scientific">Jaapia argillacea MUCL 33604</name>
    <dbReference type="NCBI Taxonomy" id="933084"/>
    <lineage>
        <taxon>Eukaryota</taxon>
        <taxon>Fungi</taxon>
        <taxon>Dikarya</taxon>
        <taxon>Basidiomycota</taxon>
        <taxon>Agaricomycotina</taxon>
        <taxon>Agaricomycetes</taxon>
        <taxon>Agaricomycetidae</taxon>
        <taxon>Jaapiales</taxon>
        <taxon>Jaapiaceae</taxon>
        <taxon>Jaapia</taxon>
    </lineage>
</organism>
<gene>
    <name evidence="2" type="ORF">JAAARDRAFT_202531</name>
</gene>
<protein>
    <submittedName>
        <fullName evidence="2">Uncharacterized protein</fullName>
    </submittedName>
</protein>
<feature type="compositionally biased region" description="Polar residues" evidence="1">
    <location>
        <begin position="416"/>
        <end position="425"/>
    </location>
</feature>
<evidence type="ECO:0000256" key="1">
    <source>
        <dbReference type="SAM" id="MobiDB-lite"/>
    </source>
</evidence>
<dbReference type="OrthoDB" id="2422840at2759"/>
<feature type="region of interest" description="Disordered" evidence="1">
    <location>
        <begin position="402"/>
        <end position="425"/>
    </location>
</feature>
<reference evidence="3" key="1">
    <citation type="journal article" date="2014" name="Proc. Natl. Acad. Sci. U.S.A.">
        <title>Extensive sampling of basidiomycete genomes demonstrates inadequacy of the white-rot/brown-rot paradigm for wood decay fungi.</title>
        <authorList>
            <person name="Riley R."/>
            <person name="Salamov A.A."/>
            <person name="Brown D.W."/>
            <person name="Nagy L.G."/>
            <person name="Floudas D."/>
            <person name="Held B.W."/>
            <person name="Levasseur A."/>
            <person name="Lombard V."/>
            <person name="Morin E."/>
            <person name="Otillar R."/>
            <person name="Lindquist E.A."/>
            <person name="Sun H."/>
            <person name="LaButti K.M."/>
            <person name="Schmutz J."/>
            <person name="Jabbour D."/>
            <person name="Luo H."/>
            <person name="Baker S.E."/>
            <person name="Pisabarro A.G."/>
            <person name="Walton J.D."/>
            <person name="Blanchette R.A."/>
            <person name="Henrissat B."/>
            <person name="Martin F."/>
            <person name="Cullen D."/>
            <person name="Hibbett D.S."/>
            <person name="Grigoriev I.V."/>
        </authorList>
    </citation>
    <scope>NUCLEOTIDE SEQUENCE [LARGE SCALE GENOMIC DNA]</scope>
    <source>
        <strain evidence="3">MUCL 33604</strain>
    </source>
</reference>
<feature type="region of interest" description="Disordered" evidence="1">
    <location>
        <begin position="898"/>
        <end position="928"/>
    </location>
</feature>
<dbReference type="STRING" id="933084.A0A067QHN3"/>